<organism evidence="3 4">
    <name type="scientific">Streptomyces omiyaensis</name>
    <dbReference type="NCBI Taxonomy" id="68247"/>
    <lineage>
        <taxon>Bacteria</taxon>
        <taxon>Bacillati</taxon>
        <taxon>Actinomycetota</taxon>
        <taxon>Actinomycetes</taxon>
        <taxon>Kitasatosporales</taxon>
        <taxon>Streptomycetaceae</taxon>
        <taxon>Streptomyces</taxon>
    </lineage>
</organism>
<feature type="domain" description="HTH merR-type" evidence="2">
    <location>
        <begin position="1"/>
        <end position="70"/>
    </location>
</feature>
<name>A0ABW7C1H0_9ACTN</name>
<dbReference type="PRINTS" id="PR00040">
    <property type="entry name" value="HTHMERR"/>
</dbReference>
<evidence type="ECO:0000313" key="4">
    <source>
        <dbReference type="Proteomes" id="UP001604282"/>
    </source>
</evidence>
<sequence length="215" mass="22409">MRIAELARTCGVSTPTIKYYIREGLLPAGRLTSSNQARYTEGHVHRLRLIRALVELGGLSVAKVRAIVTVLDGEADPPPSGRPTARTDALEVLAAAAPQEGPLAILAADPRTLALVGALAERRGWHAPADGPEVARVVEILDTLGDLDQHHFADRIDAYADAAERAAAADAELLRSPTGGTGPAERLVVAAVLGDQLLSALRRLARTTGTAGAGG</sequence>
<evidence type="ECO:0000256" key="1">
    <source>
        <dbReference type="ARBA" id="ARBA00023125"/>
    </source>
</evidence>
<dbReference type="PROSITE" id="PS50937">
    <property type="entry name" value="HTH_MERR_2"/>
    <property type="match status" value="1"/>
</dbReference>
<dbReference type="EMBL" id="JBICZW010000024">
    <property type="protein sequence ID" value="MFG3192887.1"/>
    <property type="molecule type" value="Genomic_DNA"/>
</dbReference>
<keyword evidence="1" id="KW-0238">DNA-binding</keyword>
<evidence type="ECO:0000313" key="3">
    <source>
        <dbReference type="EMBL" id="MFG3192887.1"/>
    </source>
</evidence>
<gene>
    <name evidence="3" type="ORF">ACGFYS_28555</name>
</gene>
<proteinExistence type="predicted"/>
<dbReference type="PANTHER" id="PTHR30204">
    <property type="entry name" value="REDOX-CYCLING DRUG-SENSING TRANSCRIPTIONAL ACTIVATOR SOXR"/>
    <property type="match status" value="1"/>
</dbReference>
<evidence type="ECO:0000259" key="2">
    <source>
        <dbReference type="PROSITE" id="PS50937"/>
    </source>
</evidence>
<dbReference type="Gene3D" id="1.10.1660.10">
    <property type="match status" value="1"/>
</dbReference>
<dbReference type="Proteomes" id="UP001604282">
    <property type="component" value="Unassembled WGS sequence"/>
</dbReference>
<dbReference type="Pfam" id="PF13411">
    <property type="entry name" value="MerR_1"/>
    <property type="match status" value="1"/>
</dbReference>
<dbReference type="PANTHER" id="PTHR30204:SF98">
    <property type="entry name" value="HTH-TYPE TRANSCRIPTIONAL REGULATOR ADHR"/>
    <property type="match status" value="1"/>
</dbReference>
<dbReference type="InterPro" id="IPR009061">
    <property type="entry name" value="DNA-bd_dom_put_sf"/>
</dbReference>
<dbReference type="InterPro" id="IPR047057">
    <property type="entry name" value="MerR_fam"/>
</dbReference>
<dbReference type="RefSeq" id="WP_189852615.1">
    <property type="nucleotide sequence ID" value="NZ_BMVV01000026.1"/>
</dbReference>
<dbReference type="SMART" id="SM00422">
    <property type="entry name" value="HTH_MERR"/>
    <property type="match status" value="1"/>
</dbReference>
<comment type="caution">
    <text evidence="3">The sequence shown here is derived from an EMBL/GenBank/DDBJ whole genome shotgun (WGS) entry which is preliminary data.</text>
</comment>
<dbReference type="SUPFAM" id="SSF46955">
    <property type="entry name" value="Putative DNA-binding domain"/>
    <property type="match status" value="1"/>
</dbReference>
<accession>A0ABW7C1H0</accession>
<protein>
    <submittedName>
        <fullName evidence="3">MerR family transcriptional regulator</fullName>
    </submittedName>
</protein>
<dbReference type="InterPro" id="IPR000551">
    <property type="entry name" value="MerR-type_HTH_dom"/>
</dbReference>
<reference evidence="3 4" key="1">
    <citation type="submission" date="2024-10" db="EMBL/GenBank/DDBJ databases">
        <title>The Natural Products Discovery Center: Release of the First 8490 Sequenced Strains for Exploring Actinobacteria Biosynthetic Diversity.</title>
        <authorList>
            <person name="Kalkreuter E."/>
            <person name="Kautsar S.A."/>
            <person name="Yang D."/>
            <person name="Bader C.D."/>
            <person name="Teijaro C.N."/>
            <person name="Fluegel L."/>
            <person name="Davis C.M."/>
            <person name="Simpson J.R."/>
            <person name="Lauterbach L."/>
            <person name="Steele A.D."/>
            <person name="Gui C."/>
            <person name="Meng S."/>
            <person name="Li G."/>
            <person name="Viehrig K."/>
            <person name="Ye F."/>
            <person name="Su P."/>
            <person name="Kiefer A.F."/>
            <person name="Nichols A."/>
            <person name="Cepeda A.J."/>
            <person name="Yan W."/>
            <person name="Fan B."/>
            <person name="Jiang Y."/>
            <person name="Adhikari A."/>
            <person name="Zheng C.-J."/>
            <person name="Schuster L."/>
            <person name="Cowan T.M."/>
            <person name="Smanski M.J."/>
            <person name="Chevrette M.G."/>
            <person name="De Carvalho L.P.S."/>
            <person name="Shen B."/>
        </authorList>
    </citation>
    <scope>NUCLEOTIDE SEQUENCE [LARGE SCALE GENOMIC DNA]</scope>
    <source>
        <strain evidence="3 4">NPDC048229</strain>
    </source>
</reference>
<keyword evidence="4" id="KW-1185">Reference proteome</keyword>